<feature type="transmembrane region" description="Helical" evidence="7">
    <location>
        <begin position="331"/>
        <end position="351"/>
    </location>
</feature>
<dbReference type="InterPro" id="IPR016439">
    <property type="entry name" value="Lag1/Lac1-like"/>
</dbReference>
<keyword evidence="3 6" id="KW-0812">Transmembrane</keyword>
<comment type="caution">
    <text evidence="9">The sequence shown here is derived from an EMBL/GenBank/DDBJ whole genome shotgun (WGS) entry which is preliminary data.</text>
</comment>
<feature type="transmembrane region" description="Helical" evidence="7">
    <location>
        <begin position="151"/>
        <end position="170"/>
    </location>
</feature>
<dbReference type="PANTHER" id="PTHR12560:SF0">
    <property type="entry name" value="LD18904P"/>
    <property type="match status" value="1"/>
</dbReference>
<dbReference type="Proteomes" id="UP000769157">
    <property type="component" value="Unassembled WGS sequence"/>
</dbReference>
<dbReference type="GO" id="GO:0050291">
    <property type="term" value="F:sphingosine N-acyltransferase activity"/>
    <property type="evidence" value="ECO:0007669"/>
    <property type="project" value="InterPro"/>
</dbReference>
<dbReference type="PANTHER" id="PTHR12560">
    <property type="entry name" value="LONGEVITY ASSURANCE FACTOR 1 LAG1"/>
    <property type="match status" value="1"/>
</dbReference>
<dbReference type="GeneID" id="70236245"/>
<evidence type="ECO:0000256" key="7">
    <source>
        <dbReference type="SAM" id="Phobius"/>
    </source>
</evidence>
<evidence type="ECO:0000259" key="8">
    <source>
        <dbReference type="PROSITE" id="PS50922"/>
    </source>
</evidence>
<feature type="transmembrane region" description="Helical" evidence="7">
    <location>
        <begin position="190"/>
        <end position="212"/>
    </location>
</feature>
<feature type="transmembrane region" description="Helical" evidence="7">
    <location>
        <begin position="224"/>
        <end position="243"/>
    </location>
</feature>
<sequence length="374" mass="43492">MTVDSPPSTSSSICNFEQSTLKTRTTSKKNFDKVVSESTENESKQDLAKDAAQLRKVEEADRIQIRLALFIDFAIFALSYFYPSFTKFYTLQYRYPDTNKYDMGIEDSYLVVFSVINLLFVRSFLMLYLLKPIAHSFEMYSVKAIQRFKEQNWSIIYFSVSWSFGFYLYWKSDYFFNCDKFYDNWPNDKMSAAFKAYYLIQTACWFQQMIVLHIEAKRKDHFHMFSHHIVTSLLCVGSYAYYFTKIGHVVFLLMDIGDVLLSSAKVLKYCGYQRLCDGMFAVFLVNWVGLRHIAYNYILYHAYKNAHNMHGSCEELSQLGDPKICYTDSTITVFLSLLAGLQVIIIFWMCLIAKVAYSVLSGASADDVRSDDSD</sequence>
<evidence type="ECO:0000256" key="2">
    <source>
        <dbReference type="ARBA" id="ARBA00009808"/>
    </source>
</evidence>
<name>A0A9P8T4U1_9ASCO</name>
<evidence type="ECO:0000256" key="5">
    <source>
        <dbReference type="ARBA" id="ARBA00023136"/>
    </source>
</evidence>
<evidence type="ECO:0000256" key="4">
    <source>
        <dbReference type="ARBA" id="ARBA00022989"/>
    </source>
</evidence>
<dbReference type="InterPro" id="IPR006634">
    <property type="entry name" value="TLC-dom"/>
</dbReference>
<dbReference type="PROSITE" id="PS50922">
    <property type="entry name" value="TLC"/>
    <property type="match status" value="1"/>
</dbReference>
<comment type="subcellular location">
    <subcellularLocation>
        <location evidence="1">Membrane</location>
        <topology evidence="1">Multi-pass membrane protein</topology>
    </subcellularLocation>
</comment>
<evidence type="ECO:0000313" key="9">
    <source>
        <dbReference type="EMBL" id="KAH3666091.1"/>
    </source>
</evidence>
<keyword evidence="10" id="KW-1185">Reference proteome</keyword>
<gene>
    <name evidence="9" type="ORF">OGAPHI_004280</name>
</gene>
<feature type="transmembrane region" description="Helical" evidence="7">
    <location>
        <begin position="63"/>
        <end position="82"/>
    </location>
</feature>
<feature type="domain" description="TLC" evidence="8">
    <location>
        <begin position="143"/>
        <end position="361"/>
    </location>
</feature>
<dbReference type="AlphaFoldDB" id="A0A9P8T4U1"/>
<evidence type="ECO:0000313" key="10">
    <source>
        <dbReference type="Proteomes" id="UP000769157"/>
    </source>
</evidence>
<evidence type="ECO:0000256" key="1">
    <source>
        <dbReference type="ARBA" id="ARBA00004141"/>
    </source>
</evidence>
<evidence type="ECO:0000256" key="6">
    <source>
        <dbReference type="PROSITE-ProRule" id="PRU00205"/>
    </source>
</evidence>
<reference evidence="9" key="1">
    <citation type="journal article" date="2021" name="Open Biol.">
        <title>Shared evolutionary footprints suggest mitochondrial oxidative damage underlies multiple complex I losses in fungi.</title>
        <authorList>
            <person name="Schikora-Tamarit M.A."/>
            <person name="Marcet-Houben M."/>
            <person name="Nosek J."/>
            <person name="Gabaldon T."/>
        </authorList>
    </citation>
    <scope>NUCLEOTIDE SEQUENCE</scope>
    <source>
        <strain evidence="9">CBS6075</strain>
    </source>
</reference>
<dbReference type="GO" id="GO:0046513">
    <property type="term" value="P:ceramide biosynthetic process"/>
    <property type="evidence" value="ECO:0007669"/>
    <property type="project" value="InterPro"/>
</dbReference>
<dbReference type="OrthoDB" id="537032at2759"/>
<dbReference type="RefSeq" id="XP_046061295.1">
    <property type="nucleotide sequence ID" value="XM_046205341.1"/>
</dbReference>
<proteinExistence type="inferred from homology"/>
<organism evidence="9 10">
    <name type="scientific">Ogataea philodendri</name>
    <dbReference type="NCBI Taxonomy" id="1378263"/>
    <lineage>
        <taxon>Eukaryota</taxon>
        <taxon>Fungi</taxon>
        <taxon>Dikarya</taxon>
        <taxon>Ascomycota</taxon>
        <taxon>Saccharomycotina</taxon>
        <taxon>Pichiomycetes</taxon>
        <taxon>Pichiales</taxon>
        <taxon>Pichiaceae</taxon>
        <taxon>Ogataea</taxon>
    </lineage>
</organism>
<dbReference type="EMBL" id="JAEUBE010000295">
    <property type="protein sequence ID" value="KAH3666091.1"/>
    <property type="molecule type" value="Genomic_DNA"/>
</dbReference>
<dbReference type="SMART" id="SM00724">
    <property type="entry name" value="TLC"/>
    <property type="match status" value="1"/>
</dbReference>
<accession>A0A9P8T4U1</accession>
<feature type="transmembrane region" description="Helical" evidence="7">
    <location>
        <begin position="279"/>
        <end position="300"/>
    </location>
</feature>
<keyword evidence="5 6" id="KW-0472">Membrane</keyword>
<dbReference type="GO" id="GO:0016020">
    <property type="term" value="C:membrane"/>
    <property type="evidence" value="ECO:0007669"/>
    <property type="project" value="UniProtKB-SubCell"/>
</dbReference>
<keyword evidence="4 7" id="KW-1133">Transmembrane helix</keyword>
<comment type="similarity">
    <text evidence="2">Belongs to the sphingosine N-acyltransferase family.</text>
</comment>
<feature type="transmembrane region" description="Helical" evidence="7">
    <location>
        <begin position="109"/>
        <end position="130"/>
    </location>
</feature>
<evidence type="ECO:0000256" key="3">
    <source>
        <dbReference type="ARBA" id="ARBA00022692"/>
    </source>
</evidence>
<reference evidence="9" key="2">
    <citation type="submission" date="2021-01" db="EMBL/GenBank/DDBJ databases">
        <authorList>
            <person name="Schikora-Tamarit M.A."/>
        </authorList>
    </citation>
    <scope>NUCLEOTIDE SEQUENCE</scope>
    <source>
        <strain evidence="9">CBS6075</strain>
    </source>
</reference>
<dbReference type="PIRSF" id="PIRSF005225">
    <property type="entry name" value="LAG1_LAC1"/>
    <property type="match status" value="1"/>
</dbReference>
<dbReference type="Pfam" id="PF03798">
    <property type="entry name" value="TRAM_LAG1_CLN8"/>
    <property type="match status" value="1"/>
</dbReference>
<protein>
    <recommendedName>
        <fullName evidence="8">TLC domain-containing protein</fullName>
    </recommendedName>
</protein>